<dbReference type="PANTHER" id="PTHR31962">
    <property type="entry name" value="SPHINGOLIPID LONG CHAIN BASE-RESPONSIVE PROTEIN PIL1"/>
    <property type="match status" value="1"/>
</dbReference>
<dbReference type="GO" id="GO:0008289">
    <property type="term" value="F:lipid binding"/>
    <property type="evidence" value="ECO:0007669"/>
    <property type="project" value="TreeGrafter"/>
</dbReference>
<feature type="region of interest" description="Disordered" evidence="2">
    <location>
        <begin position="682"/>
        <end position="1041"/>
    </location>
</feature>
<dbReference type="InterPro" id="IPR027267">
    <property type="entry name" value="AH/BAR_dom_sf"/>
</dbReference>
<feature type="compositionally biased region" description="Acidic residues" evidence="2">
    <location>
        <begin position="858"/>
        <end position="879"/>
    </location>
</feature>
<dbReference type="AlphaFoldDB" id="G4TR32"/>
<dbReference type="Proteomes" id="UP000007148">
    <property type="component" value="Unassembled WGS sequence"/>
</dbReference>
<comment type="caution">
    <text evidence="3">The sequence shown here is derived from an EMBL/GenBank/DDBJ whole genome shotgun (WGS) entry which is preliminary data.</text>
</comment>
<feature type="compositionally biased region" description="Polar residues" evidence="2">
    <location>
        <begin position="1032"/>
        <end position="1041"/>
    </location>
</feature>
<feature type="region of interest" description="Disordered" evidence="2">
    <location>
        <begin position="644"/>
        <end position="670"/>
    </location>
</feature>
<feature type="compositionally biased region" description="Low complexity" evidence="2">
    <location>
        <begin position="580"/>
        <end position="591"/>
    </location>
</feature>
<dbReference type="GO" id="GO:0036286">
    <property type="term" value="C:eisosome filament"/>
    <property type="evidence" value="ECO:0007669"/>
    <property type="project" value="TreeGrafter"/>
</dbReference>
<evidence type="ECO:0000256" key="1">
    <source>
        <dbReference type="SAM" id="Coils"/>
    </source>
</evidence>
<dbReference type="GO" id="GO:0070941">
    <property type="term" value="P:eisosome assembly"/>
    <property type="evidence" value="ECO:0007669"/>
    <property type="project" value="TreeGrafter"/>
</dbReference>
<feature type="region of interest" description="Disordered" evidence="2">
    <location>
        <begin position="215"/>
        <end position="609"/>
    </location>
</feature>
<dbReference type="GO" id="GO:0006897">
    <property type="term" value="P:endocytosis"/>
    <property type="evidence" value="ECO:0007669"/>
    <property type="project" value="TreeGrafter"/>
</dbReference>
<dbReference type="eggNOG" id="ENOG502S5EX">
    <property type="taxonomic scope" value="Eukaryota"/>
</dbReference>
<evidence type="ECO:0000256" key="2">
    <source>
        <dbReference type="SAM" id="MobiDB-lite"/>
    </source>
</evidence>
<feature type="compositionally biased region" description="Basic and acidic residues" evidence="2">
    <location>
        <begin position="644"/>
        <end position="653"/>
    </location>
</feature>
<keyword evidence="4" id="KW-1185">Reference proteome</keyword>
<feature type="compositionally biased region" description="Polar residues" evidence="2">
    <location>
        <begin position="654"/>
        <end position="664"/>
    </location>
</feature>
<dbReference type="EMBL" id="CAFZ01000252">
    <property type="protein sequence ID" value="CCA73775.1"/>
    <property type="molecule type" value="Genomic_DNA"/>
</dbReference>
<dbReference type="PANTHER" id="PTHR31962:SF1">
    <property type="entry name" value="SPHINGOLIPID LONG CHAIN BASE-RESPONSIVE PROTEIN PIL1"/>
    <property type="match status" value="1"/>
</dbReference>
<dbReference type="STRING" id="1109443.G4TR32"/>
<reference evidence="3 4" key="1">
    <citation type="journal article" date="2011" name="PLoS Pathog.">
        <title>Endophytic Life Strategies Decoded by Genome and Transcriptome Analyses of the Mutualistic Root Symbiont Piriformospora indica.</title>
        <authorList>
            <person name="Zuccaro A."/>
            <person name="Lahrmann U."/>
            <person name="Guldener U."/>
            <person name="Langen G."/>
            <person name="Pfiffi S."/>
            <person name="Biedenkopf D."/>
            <person name="Wong P."/>
            <person name="Samans B."/>
            <person name="Grimm C."/>
            <person name="Basiewicz M."/>
            <person name="Murat C."/>
            <person name="Martin F."/>
            <person name="Kogel K.H."/>
        </authorList>
    </citation>
    <scope>NUCLEOTIDE SEQUENCE [LARGE SCALE GENOMIC DNA]</scope>
    <source>
        <strain evidence="3 4">DSM 11827</strain>
    </source>
</reference>
<protein>
    <submittedName>
        <fullName evidence="3">Uncharacterized protein</fullName>
    </submittedName>
</protein>
<accession>G4TR32</accession>
<feature type="compositionally biased region" description="Low complexity" evidence="2">
    <location>
        <begin position="933"/>
        <end position="944"/>
    </location>
</feature>
<feature type="compositionally biased region" description="Polar residues" evidence="2">
    <location>
        <begin position="745"/>
        <end position="757"/>
    </location>
</feature>
<feature type="coiled-coil region" evidence="1">
    <location>
        <begin position="154"/>
        <end position="181"/>
    </location>
</feature>
<evidence type="ECO:0000313" key="3">
    <source>
        <dbReference type="EMBL" id="CCA73775.1"/>
    </source>
</evidence>
<name>G4TR32_SERID</name>
<feature type="compositionally biased region" description="Low complexity" evidence="2">
    <location>
        <begin position="237"/>
        <end position="253"/>
    </location>
</feature>
<dbReference type="InterPro" id="IPR028245">
    <property type="entry name" value="PIL1/LSP1"/>
</dbReference>
<proteinExistence type="predicted"/>
<feature type="compositionally biased region" description="Low complexity" evidence="2">
    <location>
        <begin position="698"/>
        <end position="711"/>
    </location>
</feature>
<dbReference type="HOGENOM" id="CLU_007544_0_0_1"/>
<evidence type="ECO:0000313" key="4">
    <source>
        <dbReference type="Proteomes" id="UP000007148"/>
    </source>
</evidence>
<dbReference type="Gene3D" id="1.20.1270.60">
    <property type="entry name" value="Arfaptin homology (AH) domain/BAR domain"/>
    <property type="match status" value="1"/>
</dbReference>
<feature type="compositionally biased region" description="Basic and acidic residues" evidence="2">
    <location>
        <begin position="561"/>
        <end position="578"/>
    </location>
</feature>
<keyword evidence="1" id="KW-0175">Coiled coil</keyword>
<dbReference type="OMA" id="THRTHIE"/>
<gene>
    <name evidence="3" type="ORF">PIIN_07729</name>
</gene>
<sequence length="1041" mass="112238">MVHRAQDSRLLVQVLKTDKEYATSLNNLLSSSQSSLAALNAYASSCPPTHARAMLAVVNALSGAEEALRTYSTALDAWRAELKRVKRAEDVVSNVLRDREILIGRLIKVTNKRSSTRDSVGLANQFLADPTLGLQQPGAESTATLLTSAGSSKLSHAQAELQACEAHLATKEKELDDIRQDAIRTGLERRCKALVSCGWTWSERGKQALHALESMGNEHSNGDAKTLPNVRSDPNDSLLSSIAPSQSASQIALVTSDDSPAKSAGSKTRGRAGSPSHGRSATLPEISMGPAFKLDIGPAHSIDDHDNIHDAIPSSKPVPPRRDGDSSDEEVQPRPLEVHENHPFGKKTTPPVPKPTTGSIRASRDSAPRTLRRPPPSDKVQNSPRIGFPRTGSFTGHKAKHSSDLGPRTYVPSPQKPSDEGSYDSQRVSRKRSTSISLLNGITGMFKGKKRSASAERDYPVPMSTGGWHTRTDKNLSRSRGVGGGRGNSSSEEDLPSTMIRRAKMANNGSDNESETKKLSKKHLPSLSRSSKKTRDSQDGTKYTIVERQARTPLTRTDSQSSRKSEKTSTETSRENARETAANTAMNAGTMSSQRSSIQPDKPKWDATPEGMTIMNRLQQDRGTSDLTLSPRSSELAQLTEQLQRLEEMDRSLRSQSTSGSTFSALPPPKLEVVRAPPSVTEVPMLVHSNPTTAAKESTLSPRNSLSRSSPGPDSEGFVRGHRRQGSISSPSPLVYPSGGANLKARSSISSRDTSTPPLKPALKSPNRASAPLPALPSILAKASRISPEDGSQDRNSDVPTPLGAKDGLKPNGDTMFVHYDPRMDARSPPTTPSILVPTPRRLSEIPASVRSSVAGTDDGEESAYETPDEQMSGEEEEKSTEGAPTPMKPSPKKDQDNLPDYPIIPDAPVTPPRRSISLHESSRATESANVDTSATSTASNNSTQAKRKSVRMIIYPTASVSPPERYDDELPTPRAEDPSPPVSPPASGRTGGGPSAWETRINTSRNAWEDSSEEDEDYRAARRALARASEPFSSSRQRRG</sequence>
<dbReference type="InParanoid" id="G4TR32"/>
<dbReference type="GO" id="GO:0005886">
    <property type="term" value="C:plasma membrane"/>
    <property type="evidence" value="ECO:0007669"/>
    <property type="project" value="TreeGrafter"/>
</dbReference>
<organism evidence="3 4">
    <name type="scientific">Serendipita indica (strain DSM 11827)</name>
    <name type="common">Root endophyte fungus</name>
    <name type="synonym">Piriformospora indica</name>
    <dbReference type="NCBI Taxonomy" id="1109443"/>
    <lineage>
        <taxon>Eukaryota</taxon>
        <taxon>Fungi</taxon>
        <taxon>Dikarya</taxon>
        <taxon>Basidiomycota</taxon>
        <taxon>Agaricomycotina</taxon>
        <taxon>Agaricomycetes</taxon>
        <taxon>Sebacinales</taxon>
        <taxon>Serendipitaceae</taxon>
        <taxon>Serendipita</taxon>
    </lineage>
</organism>
<dbReference type="OrthoDB" id="3358861at2759"/>